<keyword evidence="6" id="KW-1185">Reference proteome</keyword>
<dbReference type="InterPro" id="IPR007730">
    <property type="entry name" value="SPOR-like_dom"/>
</dbReference>
<dbReference type="SUPFAM" id="SSF110997">
    <property type="entry name" value="Sporulation related repeat"/>
    <property type="match status" value="1"/>
</dbReference>
<feature type="region of interest" description="Disordered" evidence="1">
    <location>
        <begin position="78"/>
        <end position="131"/>
    </location>
</feature>
<dbReference type="InterPro" id="IPR036680">
    <property type="entry name" value="SPOR-like_sf"/>
</dbReference>
<feature type="region of interest" description="Disordered" evidence="1">
    <location>
        <begin position="262"/>
        <end position="284"/>
    </location>
</feature>
<evidence type="ECO:0000313" key="4">
    <source>
        <dbReference type="EMBL" id="OWR33509.1"/>
    </source>
</evidence>
<protein>
    <submittedName>
        <fullName evidence="4">SPOR domain-containing protein</fullName>
    </submittedName>
</protein>
<evidence type="ECO:0000256" key="1">
    <source>
        <dbReference type="SAM" id="MobiDB-lite"/>
    </source>
</evidence>
<feature type="domain" description="SPOR" evidence="2">
    <location>
        <begin position="169"/>
        <end position="245"/>
    </location>
</feature>
<dbReference type="Proteomes" id="UP000825066">
    <property type="component" value="Chromosome"/>
</dbReference>
<dbReference type="PROSITE" id="PS51724">
    <property type="entry name" value="SPOR"/>
    <property type="match status" value="1"/>
</dbReference>
<gene>
    <name evidence="4" type="ORF">CEE55_11425</name>
    <name evidence="3" type="ORF">STNY_R02800</name>
</gene>
<dbReference type="Gene3D" id="3.30.70.1070">
    <property type="entry name" value="Sporulation related repeat"/>
    <property type="match status" value="1"/>
</dbReference>
<dbReference type="Proteomes" id="UP000197904">
    <property type="component" value="Unassembled WGS sequence"/>
</dbReference>
<dbReference type="EMBL" id="NIXP01000079">
    <property type="protein sequence ID" value="OWR33509.1"/>
    <property type="molecule type" value="Genomic_DNA"/>
</dbReference>
<accession>A0A246KYM7</accession>
<evidence type="ECO:0000259" key="2">
    <source>
        <dbReference type="PROSITE" id="PS51724"/>
    </source>
</evidence>
<organism evidence="4 5">
    <name type="scientific">Stenotrophomonas pavanii</name>
    <dbReference type="NCBI Taxonomy" id="487698"/>
    <lineage>
        <taxon>Bacteria</taxon>
        <taxon>Pseudomonadati</taxon>
        <taxon>Pseudomonadota</taxon>
        <taxon>Gammaproteobacteria</taxon>
        <taxon>Lysobacterales</taxon>
        <taxon>Lysobacteraceae</taxon>
        <taxon>Stenotrophomonas</taxon>
    </lineage>
</organism>
<dbReference type="PROSITE" id="PS51257">
    <property type="entry name" value="PROKAR_LIPOPROTEIN"/>
    <property type="match status" value="1"/>
</dbReference>
<dbReference type="Pfam" id="PF05036">
    <property type="entry name" value="SPOR"/>
    <property type="match status" value="1"/>
</dbReference>
<reference evidence="4 5" key="1">
    <citation type="submission" date="2017-06" db="EMBL/GenBank/DDBJ databases">
        <authorList>
            <person name="Kim H.J."/>
            <person name="Triplett B.A."/>
        </authorList>
    </citation>
    <scope>NUCLEOTIDE SEQUENCE [LARGE SCALE GENOMIC DNA]</scope>
    <source>
        <strain evidence="4 5">S18795</strain>
    </source>
</reference>
<evidence type="ECO:0000313" key="5">
    <source>
        <dbReference type="Proteomes" id="UP000197904"/>
    </source>
</evidence>
<feature type="compositionally biased region" description="Low complexity" evidence="1">
    <location>
        <begin position="98"/>
        <end position="109"/>
    </location>
</feature>
<proteinExistence type="predicted"/>
<evidence type="ECO:0000313" key="3">
    <source>
        <dbReference type="EMBL" id="BCX42133.1"/>
    </source>
</evidence>
<evidence type="ECO:0000313" key="6">
    <source>
        <dbReference type="Proteomes" id="UP000825066"/>
    </source>
</evidence>
<dbReference type="RefSeq" id="WP_049466218.1">
    <property type="nucleotide sequence ID" value="NZ_AP024684.1"/>
</dbReference>
<dbReference type="GO" id="GO:0042834">
    <property type="term" value="F:peptidoglycan binding"/>
    <property type="evidence" value="ECO:0007669"/>
    <property type="project" value="InterPro"/>
</dbReference>
<feature type="compositionally biased region" description="Pro residues" evidence="1">
    <location>
        <begin position="110"/>
        <end position="130"/>
    </location>
</feature>
<dbReference type="EMBL" id="AP024684">
    <property type="protein sequence ID" value="BCX42133.1"/>
    <property type="molecule type" value="Genomic_DNA"/>
</dbReference>
<feature type="compositionally biased region" description="Low complexity" evidence="1">
    <location>
        <begin position="264"/>
        <end position="277"/>
    </location>
</feature>
<sequence>MLTRALIVVLAILNLGVACWWLLRDAPQKPAPPLQPAGVAELRWVPGGVDANAAAEATAAAPTAPLMEREPAAKTAVAATPAPAPAVPAQPEVSKPQVAEAAPVAAAAKPAPPPAPGPAPETPVTPPAAAEPPRCVALGPFADRAAASSAQGKAGTLLSQVRLREQPAASGSARYRVMLPAAANRDEAQATVKRIVAAGLSDYYIISQGEDANAVALGQYRNREGAERRMAAVQAAGFQPRLVASGDAGQWWLEGQLAAGTQPAQAQQRSGAAQSRSLECARLR</sequence>
<name>A0A246KYM7_9GAMM</name>
<reference evidence="3 6" key="2">
    <citation type="submission" date="2021-05" db="EMBL/GenBank/DDBJ databases">
        <title>Complete Genome Sequence of Stenotrophomonas pavanii strain Y.</title>
        <authorList>
            <person name="Dohra H."/>
            <person name="Mohad Din A.R.J."/>
            <person name="Suzuki K."/>
            <person name="Fatma A."/>
            <person name="Honjyo M."/>
            <person name="Nishimura T."/>
            <person name="Moriuch R."/>
            <person name="Masuda K."/>
            <person name="Minoura A."/>
            <person name="Tashiro Y."/>
            <person name="Futamata H."/>
        </authorList>
    </citation>
    <scope>NUCLEOTIDE SEQUENCE [LARGE SCALE GENOMIC DNA]</scope>
    <source>
        <strain evidence="3">Berkeley</strain>
        <strain evidence="6">Y</strain>
    </source>
</reference>
<dbReference type="AlphaFoldDB" id="A0A246KYM7"/>